<dbReference type="GO" id="GO:0004497">
    <property type="term" value="F:monooxygenase activity"/>
    <property type="evidence" value="ECO:0007669"/>
    <property type="project" value="UniProtKB-KW"/>
</dbReference>
<keyword evidence="2" id="KW-0560">Oxidoreductase</keyword>
<proteinExistence type="predicted"/>
<dbReference type="SUPFAM" id="SSF51735">
    <property type="entry name" value="NAD(P)-binding Rossmann-fold domains"/>
    <property type="match status" value="1"/>
</dbReference>
<dbReference type="PANTHER" id="PTHR43544:SF12">
    <property type="entry name" value="NAD(P)-BINDING ROSSMANN-FOLD SUPERFAMILY PROTEIN"/>
    <property type="match status" value="1"/>
</dbReference>
<organism evidence="2">
    <name type="scientific">uncultured Thiotrichaceae bacterium</name>
    <dbReference type="NCBI Taxonomy" id="298394"/>
    <lineage>
        <taxon>Bacteria</taxon>
        <taxon>Pseudomonadati</taxon>
        <taxon>Pseudomonadota</taxon>
        <taxon>Gammaproteobacteria</taxon>
        <taxon>Thiotrichales</taxon>
        <taxon>Thiotrichaceae</taxon>
        <taxon>environmental samples</taxon>
    </lineage>
</organism>
<dbReference type="GO" id="GO:0016646">
    <property type="term" value="F:oxidoreductase activity, acting on the CH-NH group of donors, NAD or NADP as acceptor"/>
    <property type="evidence" value="ECO:0007669"/>
    <property type="project" value="UniProtKB-ARBA"/>
</dbReference>
<gene>
    <name evidence="2" type="ORF">HELGO_WM18670</name>
</gene>
<dbReference type="EC" id="1.14.13.-" evidence="2"/>
<dbReference type="EMBL" id="CACVAY010000092">
    <property type="protein sequence ID" value="CAA6819347.1"/>
    <property type="molecule type" value="Genomic_DNA"/>
</dbReference>
<sequence length="468" mass="51429">MELNKSALDSLDNRFRALFINSLSGFKSANLVGTCNTKKQSNLSIVSSVVHLGANPPLLAMIIRPHSVPRDTLENILSTGVYTLNHVNEDIYKQAHQTSARYDSSCSEFTAVGLQEAWKADFAAPFVAESHIKLGMELREHHHLAINGTEMVIGEIVHIDVPDECIAEDGYVSLERAGTVAVSSLDSYHSTNLLAHLSYAKADIPLKHLSRNHVHSIFARQQQQIPDRVLVIGASGGIGQAMCEQLLEQFPHITLIRMARDCNKLPALNSKTTDISLDLSSDTSIDDAMSQLAALADTQALDWVLTTTGWLHDDAFKPEKSVRHLQREHLQHAYDVNAIGPALVLKSLLAQLDKKHPLKIGILSARVGSISDNRLGGWHAYRASKAALNMLIKNTAIECQHTRRPCTIVGLQPGTTDTELSQPFQRGVSPEHLQTPNFTATRLIQVMQALQAEDSGKLFDFEGLTFAP</sequence>
<dbReference type="AlphaFoldDB" id="A0A6S6TMN5"/>
<dbReference type="InterPro" id="IPR051468">
    <property type="entry name" value="Fungal_SecMetab_SDRs"/>
</dbReference>
<dbReference type="GO" id="GO:0010181">
    <property type="term" value="F:FMN binding"/>
    <property type="evidence" value="ECO:0007669"/>
    <property type="project" value="InterPro"/>
</dbReference>
<accession>A0A6S6TMN5</accession>
<keyword evidence="2" id="KW-0503">Monooxygenase</keyword>
<dbReference type="Pfam" id="PF00106">
    <property type="entry name" value="adh_short"/>
    <property type="match status" value="1"/>
</dbReference>
<reference evidence="2" key="1">
    <citation type="submission" date="2020-01" db="EMBL/GenBank/DDBJ databases">
        <authorList>
            <person name="Meier V. D."/>
            <person name="Meier V D."/>
        </authorList>
    </citation>
    <scope>NUCLEOTIDE SEQUENCE</scope>
    <source>
        <strain evidence="2">HLG_WM_MAG_07</strain>
    </source>
</reference>
<evidence type="ECO:0000259" key="1">
    <source>
        <dbReference type="Pfam" id="PF01613"/>
    </source>
</evidence>
<protein>
    <submittedName>
        <fullName evidence="2">Nitrilotriacetate monooxygenase component B (EC)</fullName>
        <ecNumber evidence="2">1.14.13.-</ecNumber>
    </submittedName>
</protein>
<dbReference type="SUPFAM" id="SSF50475">
    <property type="entry name" value="FMN-binding split barrel"/>
    <property type="match status" value="1"/>
</dbReference>
<dbReference type="InterPro" id="IPR002347">
    <property type="entry name" value="SDR_fam"/>
</dbReference>
<dbReference type="InterPro" id="IPR002563">
    <property type="entry name" value="Flavin_Rdtase-like_dom"/>
</dbReference>
<dbReference type="InterPro" id="IPR012349">
    <property type="entry name" value="Split_barrel_FMN-bd"/>
</dbReference>
<dbReference type="Gene3D" id="2.30.110.10">
    <property type="entry name" value="Electron Transport, Fmn-binding Protein, Chain A"/>
    <property type="match status" value="1"/>
</dbReference>
<feature type="domain" description="Flavin reductase like" evidence="1">
    <location>
        <begin position="26"/>
        <end position="164"/>
    </location>
</feature>
<dbReference type="InterPro" id="IPR036291">
    <property type="entry name" value="NAD(P)-bd_dom_sf"/>
</dbReference>
<dbReference type="PANTHER" id="PTHR43544">
    <property type="entry name" value="SHORT-CHAIN DEHYDROGENASE/REDUCTASE"/>
    <property type="match status" value="1"/>
</dbReference>
<dbReference type="GO" id="GO:0005737">
    <property type="term" value="C:cytoplasm"/>
    <property type="evidence" value="ECO:0007669"/>
    <property type="project" value="TreeGrafter"/>
</dbReference>
<dbReference type="Pfam" id="PF01613">
    <property type="entry name" value="Flavin_Reduct"/>
    <property type="match status" value="1"/>
</dbReference>
<dbReference type="Gene3D" id="3.40.50.720">
    <property type="entry name" value="NAD(P)-binding Rossmann-like Domain"/>
    <property type="match status" value="1"/>
</dbReference>
<name>A0A6S6TMN5_9GAMM</name>
<evidence type="ECO:0000313" key="2">
    <source>
        <dbReference type="EMBL" id="CAA6819347.1"/>
    </source>
</evidence>
<dbReference type="PRINTS" id="PR00081">
    <property type="entry name" value="GDHRDH"/>
</dbReference>